<feature type="signal peptide" evidence="3">
    <location>
        <begin position="1"/>
        <end position="24"/>
    </location>
</feature>
<dbReference type="InterPro" id="IPR018470">
    <property type="entry name" value="Metal-bd_Tp34-typ"/>
</dbReference>
<name>A0A1C2EF66_9HYPH</name>
<organism evidence="4 5">
    <name type="scientific">Mesorhizobium hungaricum</name>
    <dbReference type="NCBI Taxonomy" id="1566387"/>
    <lineage>
        <taxon>Bacteria</taxon>
        <taxon>Pseudomonadati</taxon>
        <taxon>Pseudomonadota</taxon>
        <taxon>Alphaproteobacteria</taxon>
        <taxon>Hyphomicrobiales</taxon>
        <taxon>Phyllobacteriaceae</taxon>
        <taxon>Mesorhizobium</taxon>
    </lineage>
</organism>
<dbReference type="InterPro" id="IPR038482">
    <property type="entry name" value="Tp34-type_sf"/>
</dbReference>
<evidence type="ECO:0000313" key="5">
    <source>
        <dbReference type="Proteomes" id="UP000094412"/>
    </source>
</evidence>
<protein>
    <recommendedName>
        <fullName evidence="6">Iron transporter</fullName>
    </recommendedName>
</protein>
<evidence type="ECO:0000256" key="3">
    <source>
        <dbReference type="SAM" id="SignalP"/>
    </source>
</evidence>
<evidence type="ECO:0000256" key="2">
    <source>
        <dbReference type="ARBA" id="ARBA00022729"/>
    </source>
</evidence>
<evidence type="ECO:0000313" key="4">
    <source>
        <dbReference type="EMBL" id="OCX25577.1"/>
    </source>
</evidence>
<dbReference type="AlphaFoldDB" id="A0A1C2EF66"/>
<keyword evidence="2 3" id="KW-0732">Signal</keyword>
<reference evidence="4 5" key="1">
    <citation type="submission" date="2016-08" db="EMBL/GenBank/DDBJ databases">
        <title>Whole genome sequence of Mesorhizobium sp. strain UASWS1009 isolated from industrial sewage.</title>
        <authorList>
            <person name="Crovadore J."/>
            <person name="Calmin G."/>
            <person name="Chablais R."/>
            <person name="Cochard B."/>
            <person name="Lefort F."/>
        </authorList>
    </citation>
    <scope>NUCLEOTIDE SEQUENCE [LARGE SCALE GENOMIC DNA]</scope>
    <source>
        <strain evidence="4 5">UASWS1009</strain>
    </source>
</reference>
<sequence>MNMQSITAALALALLTMGSGSVLAKEIPVGTPHSEAGMEIGAVYLQPIEMEPEGMMRPAKDSDVHLEADIKAGKGNTNGFAEGDWMPYLVVSYELTHVDNGNTQKGDFMPMVANDGPHYGDNVKLDGPGKYKLKLTISPPSANMHAHFGRHVDKETGVGEWFKPFTVDYDFVYAGTGKKGAY</sequence>
<accession>A0A1C2EF66</accession>
<feature type="chain" id="PRO_5008660347" description="Iron transporter" evidence="3">
    <location>
        <begin position="25"/>
        <end position="182"/>
    </location>
</feature>
<dbReference type="PIRSF" id="PIRSF017018">
    <property type="entry name" value="Tp34"/>
    <property type="match status" value="1"/>
</dbReference>
<dbReference type="EMBL" id="MDEO01000015">
    <property type="protein sequence ID" value="OCX25577.1"/>
    <property type="molecule type" value="Genomic_DNA"/>
</dbReference>
<dbReference type="STRING" id="1566387.QV13_00240"/>
<comment type="caution">
    <text evidence="4">The sequence shown here is derived from an EMBL/GenBank/DDBJ whole genome shotgun (WGS) entry which is preliminary data.</text>
</comment>
<keyword evidence="5" id="KW-1185">Reference proteome</keyword>
<gene>
    <name evidence="4" type="ORF">QV13_00240</name>
</gene>
<dbReference type="Gene3D" id="2.60.40.2480">
    <property type="entry name" value="Periplasmic metal-binding protein Tp34-type"/>
    <property type="match status" value="1"/>
</dbReference>
<dbReference type="Pfam" id="PF10634">
    <property type="entry name" value="Iron_transport"/>
    <property type="match status" value="1"/>
</dbReference>
<evidence type="ECO:0000256" key="1">
    <source>
        <dbReference type="ARBA" id="ARBA00010013"/>
    </source>
</evidence>
<comment type="similarity">
    <text evidence="1">Belongs to the UPF0423 family.</text>
</comment>
<evidence type="ECO:0008006" key="6">
    <source>
        <dbReference type="Google" id="ProtNLM"/>
    </source>
</evidence>
<proteinExistence type="inferred from homology"/>
<dbReference type="Proteomes" id="UP000094412">
    <property type="component" value="Unassembled WGS sequence"/>
</dbReference>